<dbReference type="InterPro" id="IPR018968">
    <property type="entry name" value="Phasin"/>
</dbReference>
<evidence type="ECO:0000259" key="1">
    <source>
        <dbReference type="Pfam" id="PF09361"/>
    </source>
</evidence>
<organism evidence="2 3">
    <name type="scientific">Aquamicrobium soli</name>
    <dbReference type="NCBI Taxonomy" id="1811518"/>
    <lineage>
        <taxon>Bacteria</taxon>
        <taxon>Pseudomonadati</taxon>
        <taxon>Pseudomonadota</taxon>
        <taxon>Alphaproteobacteria</taxon>
        <taxon>Hyphomicrobiales</taxon>
        <taxon>Phyllobacteriaceae</taxon>
        <taxon>Aquamicrobium</taxon>
    </lineage>
</organism>
<dbReference type="Proteomes" id="UP001595583">
    <property type="component" value="Unassembled WGS sequence"/>
</dbReference>
<proteinExistence type="predicted"/>
<comment type="caution">
    <text evidence="2">The sequence shown here is derived from an EMBL/GenBank/DDBJ whole genome shotgun (WGS) entry which is preliminary data.</text>
</comment>
<keyword evidence="3" id="KW-1185">Reference proteome</keyword>
<dbReference type="InterPro" id="IPR010127">
    <property type="entry name" value="Phasin_subfam-1"/>
</dbReference>
<sequence length="145" mass="15934">MAKQSATPSFMDMFAKFGHDLRLPNIDVDAILEHHRKNIEALEKSAKVSASGAASLIAKQREMLEESLREATAMADSYRKPGTPREIAARQTEFARKAFESALGNAGEVADLVGKTGAESLDILRERIKQAMAEVRDGYEKLNKA</sequence>
<dbReference type="NCBIfam" id="TIGR01841">
    <property type="entry name" value="phasin"/>
    <property type="match status" value="1"/>
</dbReference>
<evidence type="ECO:0000313" key="3">
    <source>
        <dbReference type="Proteomes" id="UP001595583"/>
    </source>
</evidence>
<protein>
    <submittedName>
        <fullName evidence="2">Phasin family protein</fullName>
    </submittedName>
</protein>
<dbReference type="RefSeq" id="WP_378222608.1">
    <property type="nucleotide sequence ID" value="NZ_JBHRTK010000016.1"/>
</dbReference>
<gene>
    <name evidence="2" type="ORF">ACFOHJ_17215</name>
</gene>
<dbReference type="EMBL" id="JBHRTK010000016">
    <property type="protein sequence ID" value="MFC3207967.1"/>
    <property type="molecule type" value="Genomic_DNA"/>
</dbReference>
<name>A0ABV7KEA4_9HYPH</name>
<evidence type="ECO:0000313" key="2">
    <source>
        <dbReference type="EMBL" id="MFC3207967.1"/>
    </source>
</evidence>
<accession>A0ABV7KEA4</accession>
<dbReference type="Pfam" id="PF09361">
    <property type="entry name" value="Phasin_2"/>
    <property type="match status" value="1"/>
</dbReference>
<reference evidence="3" key="1">
    <citation type="journal article" date="2019" name="Int. J. Syst. Evol. Microbiol.">
        <title>The Global Catalogue of Microorganisms (GCM) 10K type strain sequencing project: providing services to taxonomists for standard genome sequencing and annotation.</title>
        <authorList>
            <consortium name="The Broad Institute Genomics Platform"/>
            <consortium name="The Broad Institute Genome Sequencing Center for Infectious Disease"/>
            <person name="Wu L."/>
            <person name="Ma J."/>
        </authorList>
    </citation>
    <scope>NUCLEOTIDE SEQUENCE [LARGE SCALE GENOMIC DNA]</scope>
    <source>
        <strain evidence="3">KCTC 52165</strain>
    </source>
</reference>
<feature type="domain" description="Phasin" evidence="1">
    <location>
        <begin position="31"/>
        <end position="127"/>
    </location>
</feature>